<dbReference type="Proteomes" id="UP000521943">
    <property type="component" value="Unassembled WGS sequence"/>
</dbReference>
<comment type="caution">
    <text evidence="2">The sequence shown here is derived from an EMBL/GenBank/DDBJ whole genome shotgun (WGS) entry which is preliminary data.</text>
</comment>
<evidence type="ECO:0000313" key="2">
    <source>
        <dbReference type="EMBL" id="KAF6758112.1"/>
    </source>
</evidence>
<feature type="region of interest" description="Disordered" evidence="1">
    <location>
        <begin position="38"/>
        <end position="62"/>
    </location>
</feature>
<name>A0A8H6I574_9AGAR</name>
<feature type="region of interest" description="Disordered" evidence="1">
    <location>
        <begin position="165"/>
        <end position="206"/>
    </location>
</feature>
<evidence type="ECO:0000313" key="3">
    <source>
        <dbReference type="Proteomes" id="UP000521943"/>
    </source>
</evidence>
<dbReference type="EMBL" id="JACGCI010000020">
    <property type="protein sequence ID" value="KAF6758112.1"/>
    <property type="molecule type" value="Genomic_DNA"/>
</dbReference>
<feature type="compositionally biased region" description="Polar residues" evidence="1">
    <location>
        <begin position="41"/>
        <end position="56"/>
    </location>
</feature>
<gene>
    <name evidence="2" type="ORF">DFP72DRAFT_212985</name>
</gene>
<evidence type="ECO:0000256" key="1">
    <source>
        <dbReference type="SAM" id="MobiDB-lite"/>
    </source>
</evidence>
<keyword evidence="3" id="KW-1185">Reference proteome</keyword>
<organism evidence="2 3">
    <name type="scientific">Ephemerocybe angulata</name>
    <dbReference type="NCBI Taxonomy" id="980116"/>
    <lineage>
        <taxon>Eukaryota</taxon>
        <taxon>Fungi</taxon>
        <taxon>Dikarya</taxon>
        <taxon>Basidiomycota</taxon>
        <taxon>Agaricomycotina</taxon>
        <taxon>Agaricomycetes</taxon>
        <taxon>Agaricomycetidae</taxon>
        <taxon>Agaricales</taxon>
        <taxon>Agaricineae</taxon>
        <taxon>Psathyrellaceae</taxon>
        <taxon>Ephemerocybe</taxon>
    </lineage>
</organism>
<feature type="region of interest" description="Disordered" evidence="1">
    <location>
        <begin position="1"/>
        <end position="20"/>
    </location>
</feature>
<reference evidence="2 3" key="1">
    <citation type="submission" date="2020-07" db="EMBL/GenBank/DDBJ databases">
        <title>Comparative genomics of pyrophilous fungi reveals a link between fire events and developmental genes.</title>
        <authorList>
            <consortium name="DOE Joint Genome Institute"/>
            <person name="Steindorff A.S."/>
            <person name="Carver A."/>
            <person name="Calhoun S."/>
            <person name="Stillman K."/>
            <person name="Liu H."/>
            <person name="Lipzen A."/>
            <person name="Pangilinan J."/>
            <person name="Labutti K."/>
            <person name="Bruns T.D."/>
            <person name="Grigoriev I.V."/>
        </authorList>
    </citation>
    <scope>NUCLEOTIDE SEQUENCE [LARGE SCALE GENOMIC DNA]</scope>
    <source>
        <strain evidence="2 3">CBS 144469</strain>
    </source>
</reference>
<accession>A0A8H6I574</accession>
<feature type="compositionally biased region" description="Polar residues" evidence="1">
    <location>
        <begin position="193"/>
        <end position="206"/>
    </location>
</feature>
<protein>
    <submittedName>
        <fullName evidence="2">Uncharacterized protein</fullName>
    </submittedName>
</protein>
<sequence>MHGFHHYAKSMGGPRRKRGWRARVRRAEMLRGYECRKVETTSRNAGSQSRPPSTGRQIGVRPQRLHGMKGWATTAGVAGVRETYAGSYVFAMGCGRRNSELVFLQRPIVVDDDGKNRHLRPPPFIPAPTTMLDIPNSSKPPQPTPTWTTQAMARSNDDGCNRTFNVHPRWPFPALPKNPQAVLTPTRTRRATSRGQTTPASTSEMS</sequence>
<dbReference type="AlphaFoldDB" id="A0A8H6I574"/>
<proteinExistence type="predicted"/>